<evidence type="ECO:0000313" key="3">
    <source>
        <dbReference type="Proteomes" id="UP000002162"/>
    </source>
</evidence>
<proteinExistence type="predicted"/>
<organism evidence="2 3">
    <name type="scientific">Ureaplasma parvum serovar 3 (strain ATCC 27815 / 27 / NCTC 11736)</name>
    <dbReference type="NCBI Taxonomy" id="505682"/>
    <lineage>
        <taxon>Bacteria</taxon>
        <taxon>Bacillati</taxon>
        <taxon>Mycoplasmatota</taxon>
        <taxon>Mycoplasmoidales</taxon>
        <taxon>Mycoplasmoidaceae</taxon>
        <taxon>Ureaplasma</taxon>
    </lineage>
</organism>
<dbReference type="PROSITE" id="PS51257">
    <property type="entry name" value="PROKAR_LIPOPROTEIN"/>
    <property type="match status" value="1"/>
</dbReference>
<dbReference type="KEGG" id="upa:UPA3_0095"/>
<dbReference type="EMBL" id="CP000942">
    <property type="protein sequence ID" value="ACA33282.1"/>
    <property type="molecule type" value="Genomic_DNA"/>
</dbReference>
<feature type="signal peptide" evidence="1">
    <location>
        <begin position="1"/>
        <end position="32"/>
    </location>
</feature>
<protein>
    <submittedName>
        <fullName evidence="2">Putative lipoprotein</fullName>
    </submittedName>
</protein>
<evidence type="ECO:0000256" key="1">
    <source>
        <dbReference type="SAM" id="SignalP"/>
    </source>
</evidence>
<name>A0A2C9DZ42_UREP2</name>
<gene>
    <name evidence="2" type="ordered locus">UPA3_0095</name>
</gene>
<dbReference type="GeneID" id="29672260"/>
<evidence type="ECO:0000313" key="2">
    <source>
        <dbReference type="EMBL" id="ACA33282.1"/>
    </source>
</evidence>
<dbReference type="AlphaFoldDB" id="A0A2C9DZ42"/>
<accession>A0A2C9DZ42</accession>
<dbReference type="RefSeq" id="WP_006689039.1">
    <property type="nucleotide sequence ID" value="NC_010503.1"/>
</dbReference>
<dbReference type="HOGENOM" id="CLU_293001_0_0_14"/>
<feature type="chain" id="PRO_5013265550" evidence="1">
    <location>
        <begin position="33"/>
        <end position="1054"/>
    </location>
</feature>
<keyword evidence="2" id="KW-0449">Lipoprotein</keyword>
<keyword evidence="1" id="KW-0732">Signal</keyword>
<reference evidence="2 3" key="1">
    <citation type="submission" date="2008-02" db="EMBL/GenBank/DDBJ databases">
        <title>Genome sequence of Ureaplasma parvum serovar 3.</title>
        <authorList>
            <person name="Methe B.A."/>
            <person name="Glass J."/>
            <person name="Waites K."/>
            <person name="Shrivastava S."/>
        </authorList>
    </citation>
    <scope>NUCLEOTIDE SEQUENCE [LARGE SCALE GENOMIC DNA]</scope>
    <source>
        <strain evidence="3">ATCC 27815 / 27 / NCTC 11736</strain>
    </source>
</reference>
<dbReference type="Proteomes" id="UP000002162">
    <property type="component" value="Chromosome"/>
</dbReference>
<sequence>MFKKRSSSRKWFIICTSLSISSIAVVSLSACANTNNKIVNAGFIYNGSTTNDAITGFDVNDYIIKAPENDTNLNQQILRNNNYEQKPILWNDYLKEYDSVKKQHDQQIKNFYEYIWINEASKYKNLNKVIDINDPYFINWFLKLTPNTLKNDLYNFINNIRKDNTKPSLVFSSSEPQIKVWKDLGNNQKQVLNPNQAIFEPLTEQDIKNNINLLEKNKALRVSISFWYALTNQSSANILINDPFYKKPSGIASNTSEKYFIRIEASPIALDFSQTDRLERDKYSAQTTSIKNTYKMRYYFNNIRVEKQVTKVKNNAKRGDQNAEENFPKEFYFGANSNEKFSFGTHSYTLNNEITQASYEQDIFSLDHKIKNELKKLNEQQILKDIEYAFTSGYDVAIDSIGSIFNILKGVANDLNLKELFLQSSQDFRNLTYNITQQNNLTNLITLITSNQSLGMVIDGFKPILKEIIYNNPSIDQSVKNTIWSKIDSMDFKNNLIAEIGQIRTLLDSISLTEIKTYKPIINKLLELISLIEARSKKDPKNYGFIDGLDELFSFFLNLKQNDLPSSINFKIGDQNYTLYDLITEVKKIANNLIPHENQYDPKDQQIISTNYFLTKIKILDLISLNKNDQLDYHKGVEMIFSLLKKFQIAIPEFIYKIIDELLIQNTNWNKENIKKLLDAILYPKITSNDPSINDLKSYFKYGISKPEITSKELEYDQNNLLIKKLNIKYRYKVLANAEFDIKPLFDLLPQKPLSFIDLGGLWEQIKKEFPYKIVLAKNDYVDHTISISQPQELTTLIFKDRSDHDKYKIGYVFYPTHTVQTHMPNSMKAIIENISLRNDRLLPNKYVAQLLNWLFYKKWVFINPLAIYETFEGDKKIPNDKNVKYLIKDNLNKYLKNYDSNTYCEGFDFKHFSNNLENKVGNQTIRNLILAKIKTIKTDGQELYQDALGRKIIATSAYDQINLTLQELIDYKLLGFGKKVDLKKDVYLSAVAFNFGLNTNDSDQTNVLNNNDEIKYNLNILKKVVITLHFTKPMLDLSDPNRTKLVNSYTFVV</sequence>